<evidence type="ECO:0000256" key="1">
    <source>
        <dbReference type="ARBA" id="ARBA00004123"/>
    </source>
</evidence>
<keyword evidence="7" id="KW-0234">DNA repair</keyword>
<feature type="binding site" evidence="10">
    <location>
        <position position="173"/>
    </location>
    <ligand>
        <name>substrate</name>
    </ligand>
</feature>
<evidence type="ECO:0000313" key="14">
    <source>
        <dbReference type="Proteomes" id="UP000001997"/>
    </source>
</evidence>
<evidence type="ECO:0008006" key="15">
    <source>
        <dbReference type="Google" id="ProtNLM"/>
    </source>
</evidence>
<evidence type="ECO:0000313" key="13">
    <source>
        <dbReference type="EMBL" id="EDK40564.2"/>
    </source>
</evidence>
<protein>
    <recommendedName>
        <fullName evidence="15">Tyrosyl-DNA phosphodiesterase 1</fullName>
    </recommendedName>
</protein>
<dbReference type="HOGENOM" id="CLU_010413_2_0_1"/>
<dbReference type="GO" id="GO:0003697">
    <property type="term" value="F:single-stranded DNA binding"/>
    <property type="evidence" value="ECO:0007669"/>
    <property type="project" value="TreeGrafter"/>
</dbReference>
<dbReference type="GO" id="GO:0017005">
    <property type="term" value="F:3'-tyrosyl-DNA phosphodiesterase activity"/>
    <property type="evidence" value="ECO:0007669"/>
    <property type="project" value="TreeGrafter"/>
</dbReference>
<feature type="compositionally biased region" description="Low complexity" evidence="12">
    <location>
        <begin position="27"/>
        <end position="49"/>
    </location>
</feature>
<dbReference type="Pfam" id="PF06087">
    <property type="entry name" value="Tyr-DNA_phospho"/>
    <property type="match status" value="1"/>
</dbReference>
<dbReference type="Proteomes" id="UP000001997">
    <property type="component" value="Unassembled WGS sequence"/>
</dbReference>
<evidence type="ECO:0000256" key="7">
    <source>
        <dbReference type="ARBA" id="ARBA00023204"/>
    </source>
</evidence>
<dbReference type="AlphaFoldDB" id="A5DN11"/>
<keyword evidence="3" id="KW-0540">Nuclease</keyword>
<dbReference type="eggNOG" id="KOG2031">
    <property type="taxonomic scope" value="Eukaryota"/>
</dbReference>
<feature type="compositionally biased region" description="Polar residues" evidence="12">
    <location>
        <begin position="50"/>
        <end position="61"/>
    </location>
</feature>
<proteinExistence type="inferred from homology"/>
<comment type="subcellular location">
    <subcellularLocation>
        <location evidence="1">Nucleus</location>
    </subcellularLocation>
</comment>
<dbReference type="EMBL" id="CH408160">
    <property type="protein sequence ID" value="EDK40564.2"/>
    <property type="molecule type" value="Genomic_DNA"/>
</dbReference>
<dbReference type="RefSeq" id="XP_001482707.2">
    <property type="nucleotide sequence ID" value="XM_001482657.1"/>
</dbReference>
<accession>A5DN11</accession>
<dbReference type="PANTHER" id="PTHR12415">
    <property type="entry name" value="TYROSYL-DNA PHOSPHODIESTERASE 1"/>
    <property type="match status" value="1"/>
</dbReference>
<evidence type="ECO:0000256" key="11">
    <source>
        <dbReference type="PIRSR" id="PIRSR610347-3"/>
    </source>
</evidence>
<evidence type="ECO:0000256" key="6">
    <source>
        <dbReference type="ARBA" id="ARBA00022839"/>
    </source>
</evidence>
<evidence type="ECO:0000256" key="9">
    <source>
        <dbReference type="PIRSR" id="PIRSR610347-1"/>
    </source>
</evidence>
<dbReference type="PANTHER" id="PTHR12415:SF0">
    <property type="entry name" value="TYROSYL-DNA PHOSPHODIESTERASE 1"/>
    <property type="match status" value="1"/>
</dbReference>
<reference evidence="13 14" key="1">
    <citation type="journal article" date="2009" name="Nature">
        <title>Evolution of pathogenicity and sexual reproduction in eight Candida genomes.</title>
        <authorList>
            <person name="Butler G."/>
            <person name="Rasmussen M.D."/>
            <person name="Lin M.F."/>
            <person name="Santos M.A."/>
            <person name="Sakthikumar S."/>
            <person name="Munro C.A."/>
            <person name="Rheinbay E."/>
            <person name="Grabherr M."/>
            <person name="Forche A."/>
            <person name="Reedy J.L."/>
            <person name="Agrafioti I."/>
            <person name="Arnaud M.B."/>
            <person name="Bates S."/>
            <person name="Brown A.J."/>
            <person name="Brunke S."/>
            <person name="Costanzo M.C."/>
            <person name="Fitzpatrick D.A."/>
            <person name="de Groot P.W."/>
            <person name="Harris D."/>
            <person name="Hoyer L.L."/>
            <person name="Hube B."/>
            <person name="Klis F.M."/>
            <person name="Kodira C."/>
            <person name="Lennard N."/>
            <person name="Logue M.E."/>
            <person name="Martin R."/>
            <person name="Neiman A.M."/>
            <person name="Nikolaou E."/>
            <person name="Quail M.A."/>
            <person name="Quinn J."/>
            <person name="Santos M.C."/>
            <person name="Schmitzberger F.F."/>
            <person name="Sherlock G."/>
            <person name="Shah P."/>
            <person name="Silverstein K.A."/>
            <person name="Skrzypek M.S."/>
            <person name="Soll D."/>
            <person name="Staggs R."/>
            <person name="Stansfield I."/>
            <person name="Stumpf M.P."/>
            <person name="Sudbery P.E."/>
            <person name="Srikantha T."/>
            <person name="Zeng Q."/>
            <person name="Berman J."/>
            <person name="Berriman M."/>
            <person name="Heitman J."/>
            <person name="Gow N.A."/>
            <person name="Lorenz M.C."/>
            <person name="Birren B.W."/>
            <person name="Kellis M."/>
            <person name="Cuomo C.A."/>
        </authorList>
    </citation>
    <scope>NUCLEOTIDE SEQUENCE [LARGE SCALE GENOMIC DNA]</scope>
    <source>
        <strain evidence="14">ATCC 6260 / CBS 566 / DSM 6381 / JCM 1539 / NBRC 10279 / NRRL Y-324</strain>
    </source>
</reference>
<dbReference type="GeneID" id="5124821"/>
<dbReference type="FunCoup" id="A5DN11">
    <property type="interactions" value="483"/>
</dbReference>
<dbReference type="OMA" id="PLIKECW"/>
<sequence length="537" mass="61165">MKRSAAAIAAASHWNGTKSKKTKVESEVVSVPSDESVTEISSDESSTSSKNEPTPSKNEPTSAIKLFYNPSYELHDSLSKHASEYNQDTVTLNELIGIKDLDETFQFNFSIDIPFFLTHMHPEFVKRKRKITFITGRQQLSVFDEELQNLLSIFNLNEIIADLPDRFGTHHTKMMINFFENQLCEVVIMTCNITKLDIGGLTQMCWRSGRLALGTTKPDSMGYRFQRDLTDYLKRYKKKKLSELANRIMEYDFSSINVELVASAPGYFDMDDITTNSEVYGFGKLYQVLKRNNLLIKDTSKHHNMLSQVSSIAYPVVSEKFHTSSIFTHILCPLIFDDPQFSMLSPGRETTRNHQKLYNYTPTIVYPTAQEVSQANVGFGAGASIHFNYTRSHAHENQYKQNILPYLHKWTSKADTAGRNHVPPHVKLYLCDNGDEWKSIKWALLCSHNLSKQAWGAPKSKNGRKYHVASYELGVLVPGTPHTLTPTYPHDHSKNCLAPLRLPFKVPPEPYGDSDQPWSPHMNFGELKDRFGNTYQP</sequence>
<feature type="compositionally biased region" description="Low complexity" evidence="12">
    <location>
        <begin position="1"/>
        <end position="11"/>
    </location>
</feature>
<keyword evidence="4" id="KW-0227">DNA damage</keyword>
<dbReference type="GO" id="GO:0006281">
    <property type="term" value="P:DNA repair"/>
    <property type="evidence" value="ECO:0007669"/>
    <property type="project" value="UniProtKB-KW"/>
</dbReference>
<dbReference type="OrthoDB" id="47785at2759"/>
<evidence type="ECO:0000256" key="8">
    <source>
        <dbReference type="ARBA" id="ARBA00023242"/>
    </source>
</evidence>
<keyword evidence="5" id="KW-0378">Hydrolase</keyword>
<feature type="site" description="Interaction with DNA" evidence="11">
    <location>
        <position position="451"/>
    </location>
</feature>
<feature type="active site" description="Nucleophile" evidence="9">
    <location>
        <position position="171"/>
    </location>
</feature>
<comment type="similarity">
    <text evidence="2">Belongs to the tyrosyl-DNA phosphodiesterase family.</text>
</comment>
<dbReference type="Gene3D" id="3.30.870.10">
    <property type="entry name" value="Endonuclease Chain A"/>
    <property type="match status" value="2"/>
</dbReference>
<dbReference type="STRING" id="294746.A5DN11"/>
<keyword evidence="14" id="KW-1185">Reference proteome</keyword>
<gene>
    <name evidence="13" type="ORF">PGUG_04662</name>
</gene>
<evidence type="ECO:0000256" key="12">
    <source>
        <dbReference type="SAM" id="MobiDB-lite"/>
    </source>
</evidence>
<dbReference type="InParanoid" id="A5DN11"/>
<feature type="active site" description="Proton donor/acceptor" evidence="9">
    <location>
        <position position="425"/>
    </location>
</feature>
<dbReference type="CDD" id="cd09196">
    <property type="entry name" value="PLDc_yTdp1_2"/>
    <property type="match status" value="1"/>
</dbReference>
<dbReference type="InterPro" id="IPR010347">
    <property type="entry name" value="Tdp1"/>
</dbReference>
<evidence type="ECO:0000256" key="4">
    <source>
        <dbReference type="ARBA" id="ARBA00022763"/>
    </source>
</evidence>
<name>A5DN11_PICGU</name>
<dbReference type="GO" id="GO:0004527">
    <property type="term" value="F:exonuclease activity"/>
    <property type="evidence" value="ECO:0007669"/>
    <property type="project" value="UniProtKB-KW"/>
</dbReference>
<evidence type="ECO:0000256" key="2">
    <source>
        <dbReference type="ARBA" id="ARBA00010205"/>
    </source>
</evidence>
<dbReference type="GO" id="GO:0005634">
    <property type="term" value="C:nucleus"/>
    <property type="evidence" value="ECO:0007669"/>
    <property type="project" value="UniProtKB-SubCell"/>
</dbReference>
<feature type="binding site" evidence="10">
    <location>
        <position position="427"/>
    </location>
    <ligand>
        <name>substrate</name>
    </ligand>
</feature>
<evidence type="ECO:0000256" key="5">
    <source>
        <dbReference type="ARBA" id="ARBA00022801"/>
    </source>
</evidence>
<evidence type="ECO:0000256" key="3">
    <source>
        <dbReference type="ARBA" id="ARBA00022722"/>
    </source>
</evidence>
<keyword evidence="8" id="KW-0539">Nucleus</keyword>
<keyword evidence="6" id="KW-0269">Exonuclease</keyword>
<dbReference type="GO" id="GO:0003690">
    <property type="term" value="F:double-stranded DNA binding"/>
    <property type="evidence" value="ECO:0007669"/>
    <property type="project" value="TreeGrafter"/>
</dbReference>
<feature type="region of interest" description="Disordered" evidence="12">
    <location>
        <begin position="1"/>
        <end position="62"/>
    </location>
</feature>
<evidence type="ECO:0000256" key="10">
    <source>
        <dbReference type="PIRSR" id="PIRSR610347-2"/>
    </source>
</evidence>
<dbReference type="VEuPathDB" id="FungiDB:PGUG_04662"/>
<dbReference type="KEGG" id="pgu:PGUG_04662"/>
<dbReference type="SUPFAM" id="SSF56024">
    <property type="entry name" value="Phospholipase D/nuclease"/>
    <property type="match status" value="2"/>
</dbReference>
<organism evidence="13 14">
    <name type="scientific">Meyerozyma guilliermondii (strain ATCC 6260 / CBS 566 / DSM 6381 / JCM 1539 / NBRC 10279 / NRRL Y-324)</name>
    <name type="common">Yeast</name>
    <name type="synonym">Candida guilliermondii</name>
    <dbReference type="NCBI Taxonomy" id="294746"/>
    <lineage>
        <taxon>Eukaryota</taxon>
        <taxon>Fungi</taxon>
        <taxon>Dikarya</taxon>
        <taxon>Ascomycota</taxon>
        <taxon>Saccharomycotina</taxon>
        <taxon>Pichiomycetes</taxon>
        <taxon>Debaryomycetaceae</taxon>
        <taxon>Meyerozyma</taxon>
    </lineage>
</organism>